<keyword evidence="8 11" id="KW-0665">Pyrimidine biosynthesis</keyword>
<dbReference type="SMART" id="SM01097">
    <property type="entry name" value="CPSase_sm_chain"/>
    <property type="match status" value="1"/>
</dbReference>
<name>A0A9E2NZP7_9SPIR</name>
<dbReference type="InterPro" id="IPR029062">
    <property type="entry name" value="Class_I_gatase-like"/>
</dbReference>
<reference evidence="13" key="1">
    <citation type="journal article" date="2021" name="PeerJ">
        <title>Extensive microbial diversity within the chicken gut microbiome revealed by metagenomics and culture.</title>
        <authorList>
            <person name="Gilroy R."/>
            <person name="Ravi A."/>
            <person name="Getino M."/>
            <person name="Pursley I."/>
            <person name="Horton D.L."/>
            <person name="Alikhan N.F."/>
            <person name="Baker D."/>
            <person name="Gharbi K."/>
            <person name="Hall N."/>
            <person name="Watson M."/>
            <person name="Adriaenssens E.M."/>
            <person name="Foster-Nyarko E."/>
            <person name="Jarju S."/>
            <person name="Secka A."/>
            <person name="Antonio M."/>
            <person name="Oren A."/>
            <person name="Chaudhuri R.R."/>
            <person name="La Ragione R."/>
            <person name="Hildebrand F."/>
            <person name="Pallen M.J."/>
        </authorList>
    </citation>
    <scope>NUCLEOTIDE SEQUENCE</scope>
    <source>
        <strain evidence="13">Gambia15-2214</strain>
    </source>
</reference>
<feature type="binding site" evidence="11">
    <location>
        <position position="344"/>
    </location>
    <ligand>
        <name>L-glutamine</name>
        <dbReference type="ChEBI" id="CHEBI:58359"/>
    </ligand>
</feature>
<dbReference type="EMBL" id="JAHLFV010000239">
    <property type="protein sequence ID" value="MBU3850981.1"/>
    <property type="molecule type" value="Genomic_DNA"/>
</dbReference>
<dbReference type="PROSITE" id="PS51273">
    <property type="entry name" value="GATASE_TYPE_1"/>
    <property type="match status" value="1"/>
</dbReference>
<dbReference type="Pfam" id="PF00988">
    <property type="entry name" value="CPSase_sm_chain"/>
    <property type="match status" value="1"/>
</dbReference>
<evidence type="ECO:0000256" key="10">
    <source>
        <dbReference type="ARBA" id="ARBA00049285"/>
    </source>
</evidence>
<keyword evidence="11" id="KW-0028">Amino-acid biosynthesis</keyword>
<accession>A0A9E2NZP7</accession>
<dbReference type="GO" id="GO:0044205">
    <property type="term" value="P:'de novo' UMP biosynthetic process"/>
    <property type="evidence" value="ECO:0007669"/>
    <property type="project" value="UniProtKB-UniRule"/>
</dbReference>
<dbReference type="PANTHER" id="PTHR43418:SF7">
    <property type="entry name" value="CARBAMOYL-PHOSPHATE SYNTHASE SMALL CHAIN"/>
    <property type="match status" value="1"/>
</dbReference>
<dbReference type="InterPro" id="IPR006274">
    <property type="entry name" value="CarbamoylP_synth_ssu"/>
</dbReference>
<evidence type="ECO:0000256" key="6">
    <source>
        <dbReference type="ARBA" id="ARBA00022840"/>
    </source>
</evidence>
<dbReference type="HAMAP" id="MF_01209">
    <property type="entry name" value="CPSase_S_chain"/>
    <property type="match status" value="1"/>
</dbReference>
<dbReference type="AlphaFoldDB" id="A0A9E2NZP7"/>
<dbReference type="PRINTS" id="PR00099">
    <property type="entry name" value="CPSGATASE"/>
</dbReference>
<comment type="similarity">
    <text evidence="3 11">Belongs to the CarA family.</text>
</comment>
<keyword evidence="4 11" id="KW-0436">Ligase</keyword>
<feature type="binding site" evidence="11">
    <location>
        <position position="304"/>
    </location>
    <ligand>
        <name>L-glutamine</name>
        <dbReference type="ChEBI" id="CHEBI:58359"/>
    </ligand>
</feature>
<feature type="binding site" evidence="11">
    <location>
        <position position="274"/>
    </location>
    <ligand>
        <name>L-glutamine</name>
        <dbReference type="ChEBI" id="CHEBI:58359"/>
    </ligand>
</feature>
<comment type="pathway">
    <text evidence="1 11">Pyrimidine metabolism; UMP biosynthesis via de novo pathway; (S)-dihydroorotate from bicarbonate: step 1/3.</text>
</comment>
<feature type="binding site" evidence="11">
    <location>
        <position position="47"/>
    </location>
    <ligand>
        <name>L-glutamine</name>
        <dbReference type="ChEBI" id="CHEBI:58359"/>
    </ligand>
</feature>
<evidence type="ECO:0000313" key="13">
    <source>
        <dbReference type="EMBL" id="MBU3850981.1"/>
    </source>
</evidence>
<dbReference type="EC" id="6.3.5.5" evidence="11"/>
<dbReference type="GO" id="GO:0006526">
    <property type="term" value="P:L-arginine biosynthetic process"/>
    <property type="evidence" value="ECO:0007669"/>
    <property type="project" value="UniProtKB-UniRule"/>
</dbReference>
<comment type="pathway">
    <text evidence="2 11">Amino-acid biosynthesis; L-arginine biosynthesis; carbamoyl phosphate from bicarbonate: step 1/1.</text>
</comment>
<reference evidence="13" key="2">
    <citation type="submission" date="2021-04" db="EMBL/GenBank/DDBJ databases">
        <authorList>
            <person name="Gilroy R."/>
        </authorList>
    </citation>
    <scope>NUCLEOTIDE SEQUENCE</scope>
    <source>
        <strain evidence="13">Gambia15-2214</strain>
    </source>
</reference>
<evidence type="ECO:0000256" key="4">
    <source>
        <dbReference type="ARBA" id="ARBA00022598"/>
    </source>
</evidence>
<evidence type="ECO:0000256" key="2">
    <source>
        <dbReference type="ARBA" id="ARBA00005077"/>
    </source>
</evidence>
<evidence type="ECO:0000256" key="1">
    <source>
        <dbReference type="ARBA" id="ARBA00004812"/>
    </source>
</evidence>
<comment type="catalytic activity">
    <reaction evidence="9 11">
        <text>hydrogencarbonate + L-glutamine + 2 ATP + H2O = carbamoyl phosphate + L-glutamate + 2 ADP + phosphate + 2 H(+)</text>
        <dbReference type="Rhea" id="RHEA:18633"/>
        <dbReference type="ChEBI" id="CHEBI:15377"/>
        <dbReference type="ChEBI" id="CHEBI:15378"/>
        <dbReference type="ChEBI" id="CHEBI:17544"/>
        <dbReference type="ChEBI" id="CHEBI:29985"/>
        <dbReference type="ChEBI" id="CHEBI:30616"/>
        <dbReference type="ChEBI" id="CHEBI:43474"/>
        <dbReference type="ChEBI" id="CHEBI:58228"/>
        <dbReference type="ChEBI" id="CHEBI:58359"/>
        <dbReference type="ChEBI" id="CHEBI:456216"/>
        <dbReference type="EC" id="6.3.5.5"/>
    </reaction>
</comment>
<dbReference type="Proteomes" id="UP000823914">
    <property type="component" value="Unassembled WGS sequence"/>
</dbReference>
<organism evidence="13 14">
    <name type="scientific">Candidatus Treponema excrementipullorum</name>
    <dbReference type="NCBI Taxonomy" id="2838768"/>
    <lineage>
        <taxon>Bacteria</taxon>
        <taxon>Pseudomonadati</taxon>
        <taxon>Spirochaetota</taxon>
        <taxon>Spirochaetia</taxon>
        <taxon>Spirochaetales</taxon>
        <taxon>Treponemataceae</taxon>
        <taxon>Treponema</taxon>
    </lineage>
</organism>
<dbReference type="NCBIfam" id="TIGR01368">
    <property type="entry name" value="CPSaseIIsmall"/>
    <property type="match status" value="1"/>
</dbReference>
<protein>
    <recommendedName>
        <fullName evidence="11">Carbamoyl phosphate synthase small chain</fullName>
        <ecNumber evidence="11">6.3.5.5</ecNumber>
    </recommendedName>
    <alternativeName>
        <fullName evidence="11">Carbamoyl phosphate synthetase glutamine chain</fullName>
    </alternativeName>
</protein>
<evidence type="ECO:0000256" key="8">
    <source>
        <dbReference type="ARBA" id="ARBA00022975"/>
    </source>
</evidence>
<dbReference type="PANTHER" id="PTHR43418">
    <property type="entry name" value="MULTIFUNCTIONAL TRYPTOPHAN BIOSYNTHESIS PROTEIN-RELATED"/>
    <property type="match status" value="1"/>
</dbReference>
<evidence type="ECO:0000256" key="7">
    <source>
        <dbReference type="ARBA" id="ARBA00022962"/>
    </source>
</evidence>
<comment type="subunit">
    <text evidence="11">Composed of two chains; the small (or glutamine) chain promotes the hydrolysis of glutamine to ammonia, which is used by the large (or ammonia) chain to synthesize carbamoyl phosphate. Tetramer of heterodimers (alpha,beta)4.</text>
</comment>
<evidence type="ECO:0000259" key="12">
    <source>
        <dbReference type="SMART" id="SM01097"/>
    </source>
</evidence>
<dbReference type="SUPFAM" id="SSF52317">
    <property type="entry name" value="Class I glutamine amidotransferase-like"/>
    <property type="match status" value="1"/>
</dbReference>
<dbReference type="InterPro" id="IPR017926">
    <property type="entry name" value="GATASE"/>
</dbReference>
<dbReference type="Gene3D" id="3.50.30.20">
    <property type="entry name" value="Carbamoyl-phosphate synthase small subunit, N-terminal domain"/>
    <property type="match status" value="1"/>
</dbReference>
<dbReference type="FunFam" id="3.50.30.20:FF:000001">
    <property type="entry name" value="Carbamoyl-phosphate synthase small chain"/>
    <property type="match status" value="1"/>
</dbReference>
<dbReference type="GO" id="GO:0005524">
    <property type="term" value="F:ATP binding"/>
    <property type="evidence" value="ECO:0007669"/>
    <property type="project" value="UniProtKB-UniRule"/>
</dbReference>
<evidence type="ECO:0000256" key="3">
    <source>
        <dbReference type="ARBA" id="ARBA00007800"/>
    </source>
</evidence>
<dbReference type="InterPro" id="IPR050472">
    <property type="entry name" value="Anth_synth/Amidotransfase"/>
</dbReference>
<dbReference type="Pfam" id="PF00117">
    <property type="entry name" value="GATase"/>
    <property type="match status" value="1"/>
</dbReference>
<evidence type="ECO:0000256" key="5">
    <source>
        <dbReference type="ARBA" id="ARBA00022741"/>
    </source>
</evidence>
<dbReference type="GO" id="GO:0004088">
    <property type="term" value="F:carbamoyl-phosphate synthase (glutamine-hydrolyzing) activity"/>
    <property type="evidence" value="ECO:0007669"/>
    <property type="project" value="UniProtKB-UniRule"/>
</dbReference>
<proteinExistence type="inferred from homology"/>
<dbReference type="SUPFAM" id="SSF52021">
    <property type="entry name" value="Carbamoyl phosphate synthetase, small subunit N-terminal domain"/>
    <property type="match status" value="1"/>
</dbReference>
<evidence type="ECO:0000256" key="11">
    <source>
        <dbReference type="HAMAP-Rule" id="MF_01209"/>
    </source>
</evidence>
<dbReference type="GO" id="GO:0006541">
    <property type="term" value="P:glutamine metabolic process"/>
    <property type="evidence" value="ECO:0007669"/>
    <property type="project" value="InterPro"/>
</dbReference>
<keyword evidence="11" id="KW-0055">Arginine biosynthesis</keyword>
<dbReference type="InterPro" id="IPR036480">
    <property type="entry name" value="CarbP_synth_ssu_N_sf"/>
</dbReference>
<feature type="active site" evidence="11">
    <location>
        <position position="386"/>
    </location>
</feature>
<keyword evidence="5 11" id="KW-0547">Nucleotide-binding</keyword>
<dbReference type="CDD" id="cd01744">
    <property type="entry name" value="GATase1_CPSase"/>
    <property type="match status" value="1"/>
</dbReference>
<comment type="caution">
    <text evidence="13">The sequence shown here is derived from an EMBL/GenBank/DDBJ whole genome shotgun (WGS) entry which is preliminary data.</text>
</comment>
<feature type="binding site" evidence="11">
    <location>
        <position position="272"/>
    </location>
    <ligand>
        <name>L-glutamine</name>
        <dbReference type="ChEBI" id="CHEBI:58359"/>
    </ligand>
</feature>
<keyword evidence="7 11" id="KW-0315">Glutamine amidotransferase</keyword>
<feature type="binding site" evidence="11">
    <location>
        <position position="345"/>
    </location>
    <ligand>
        <name>L-glutamine</name>
        <dbReference type="ChEBI" id="CHEBI:58359"/>
    </ligand>
</feature>
<feature type="domain" description="Carbamoyl-phosphate synthase small subunit N-terminal" evidence="12">
    <location>
        <begin position="3"/>
        <end position="133"/>
    </location>
</feature>
<dbReference type="PRINTS" id="PR00097">
    <property type="entry name" value="ANTSNTHASEII"/>
</dbReference>
<dbReference type="InterPro" id="IPR002474">
    <property type="entry name" value="CarbamoylP_synth_ssu_N"/>
</dbReference>
<feature type="binding site" evidence="11">
    <location>
        <position position="301"/>
    </location>
    <ligand>
        <name>L-glutamine</name>
        <dbReference type="ChEBI" id="CHEBI:58359"/>
    </ligand>
</feature>
<dbReference type="GO" id="GO:0006207">
    <property type="term" value="P:'de novo' pyrimidine nucleobase biosynthetic process"/>
    <property type="evidence" value="ECO:0007669"/>
    <property type="project" value="InterPro"/>
</dbReference>
<dbReference type="InterPro" id="IPR035686">
    <property type="entry name" value="CPSase_GATase1"/>
</dbReference>
<feature type="region of interest" description="CPSase" evidence="11">
    <location>
        <begin position="1"/>
        <end position="223"/>
    </location>
</feature>
<comment type="catalytic activity">
    <reaction evidence="10 11">
        <text>L-glutamine + H2O = L-glutamate + NH4(+)</text>
        <dbReference type="Rhea" id="RHEA:15889"/>
        <dbReference type="ChEBI" id="CHEBI:15377"/>
        <dbReference type="ChEBI" id="CHEBI:28938"/>
        <dbReference type="ChEBI" id="CHEBI:29985"/>
        <dbReference type="ChEBI" id="CHEBI:58359"/>
    </reaction>
</comment>
<evidence type="ECO:0000256" key="9">
    <source>
        <dbReference type="ARBA" id="ARBA00048816"/>
    </source>
</evidence>
<keyword evidence="6 11" id="KW-0067">ATP-binding</keyword>
<comment type="function">
    <text evidence="11">Small subunit of the glutamine-dependent carbamoyl phosphate synthetase (CPSase). CPSase catalyzes the formation of carbamoyl phosphate from the ammonia moiety of glutamine, carbonate, and phosphate donated by ATP, constituting the first step of 2 biosynthetic pathways, one leading to arginine and/or urea and the other to pyrimidine nucleotides. The small subunit (glutamine amidotransferase) binds and cleaves glutamine to supply the large subunit with the substrate ammonia.</text>
</comment>
<dbReference type="NCBIfam" id="NF009475">
    <property type="entry name" value="PRK12838.1"/>
    <property type="match status" value="1"/>
</dbReference>
<gene>
    <name evidence="11" type="primary">carA</name>
    <name evidence="13" type="ORF">IAA16_10475</name>
</gene>
<feature type="active site" evidence="11">
    <location>
        <position position="384"/>
    </location>
</feature>
<sequence length="414" mass="45019">MVRKAYIILADGHVFEGKAFGALGCVTGEMVFTTGMVGYLETLTDPSYYGQIIVQTFPLIGNYGVIPSDFESAGPHLQGYVVREYCDFPSNFRSQGTLDDFLKSNNVVGVYDVDTRAITKLIREAGVMNARILTFSGDSQTDQKVQEELEKALNEHTKDSYLKELASLDIPAAIPKVTGSAESISQSSEEVFKQSALYKAVPVTPEGQKVMDLEAAARKGKGKKVLLWDFGAKANIRRELQKRGLDVVTIKAQTTAEEIFAMKPDGIMLSNGPGDPSQNPDIIAQIKTVSDSGIPLFGICMGHQLLALARGAKTYKLKYGHRGGNQPVKELATGRVYISSQNHGYAVDNDTLPAGAQLGFVNANDGTCEGIIYTDIPAFSVQFHPEAASGPLDTNFLFDNFVELIQKNPSDKRK</sequence>
<feature type="binding site" evidence="11">
    <location>
        <position position="342"/>
    </location>
    <ligand>
        <name>L-glutamine</name>
        <dbReference type="ChEBI" id="CHEBI:58359"/>
    </ligand>
</feature>
<dbReference type="Gene3D" id="3.40.50.880">
    <property type="match status" value="1"/>
</dbReference>
<feature type="active site" description="Nucleophile" evidence="11">
    <location>
        <position position="300"/>
    </location>
</feature>
<evidence type="ECO:0000313" key="14">
    <source>
        <dbReference type="Proteomes" id="UP000823914"/>
    </source>
</evidence>
<dbReference type="PRINTS" id="PR00096">
    <property type="entry name" value="GATASE"/>
</dbReference>